<dbReference type="Pfam" id="PF13409">
    <property type="entry name" value="GST_N_2"/>
    <property type="match status" value="1"/>
</dbReference>
<dbReference type="SUPFAM" id="SSF47616">
    <property type="entry name" value="GST C-terminal domain-like"/>
    <property type="match status" value="1"/>
</dbReference>
<feature type="domain" description="GST C-terminal" evidence="2">
    <location>
        <begin position="89"/>
        <end position="216"/>
    </location>
</feature>
<dbReference type="CDD" id="cd03048">
    <property type="entry name" value="GST_N_Ure2p_like"/>
    <property type="match status" value="1"/>
</dbReference>
<dbReference type="SFLD" id="SFLDG01151">
    <property type="entry name" value="Main.2:_Nu-like"/>
    <property type="match status" value="1"/>
</dbReference>
<protein>
    <submittedName>
        <fullName evidence="3">Glutathione S-transferase family protein</fullName>
    </submittedName>
</protein>
<dbReference type="PANTHER" id="PTHR44051:SF8">
    <property type="entry name" value="GLUTATHIONE S-TRANSFERASE GSTA"/>
    <property type="match status" value="1"/>
</dbReference>
<dbReference type="InterPro" id="IPR004046">
    <property type="entry name" value="GST_C"/>
</dbReference>
<dbReference type="PROSITE" id="PS50405">
    <property type="entry name" value="GST_CTER"/>
    <property type="match status" value="1"/>
</dbReference>
<feature type="domain" description="GST N-terminal" evidence="1">
    <location>
        <begin position="1"/>
        <end position="86"/>
    </location>
</feature>
<accession>A0A5C8PSH2</accession>
<evidence type="ECO:0000259" key="1">
    <source>
        <dbReference type="PROSITE" id="PS50404"/>
    </source>
</evidence>
<dbReference type="SFLD" id="SFLDG00358">
    <property type="entry name" value="Main_(cytGST)"/>
    <property type="match status" value="1"/>
</dbReference>
<dbReference type="Pfam" id="PF00043">
    <property type="entry name" value="GST_C"/>
    <property type="match status" value="1"/>
</dbReference>
<dbReference type="SUPFAM" id="SSF52833">
    <property type="entry name" value="Thioredoxin-like"/>
    <property type="match status" value="1"/>
</dbReference>
<proteinExistence type="predicted"/>
<evidence type="ECO:0000259" key="2">
    <source>
        <dbReference type="PROSITE" id="PS50405"/>
    </source>
</evidence>
<dbReference type="InterPro" id="IPR040079">
    <property type="entry name" value="Glutathione_S-Trfase"/>
</dbReference>
<evidence type="ECO:0000313" key="4">
    <source>
        <dbReference type="Proteomes" id="UP000321638"/>
    </source>
</evidence>
<keyword evidence="4" id="KW-1185">Reference proteome</keyword>
<evidence type="ECO:0000313" key="3">
    <source>
        <dbReference type="EMBL" id="TXL78847.1"/>
    </source>
</evidence>
<dbReference type="InterPro" id="IPR010987">
    <property type="entry name" value="Glutathione-S-Trfase_C-like"/>
</dbReference>
<dbReference type="InterPro" id="IPR036249">
    <property type="entry name" value="Thioredoxin-like_sf"/>
</dbReference>
<sequence>MIDLYGMGSPNVVKIYLALEEMGLPYKAIPIDVFGGAQFKAEFTKLNPSAKVPVIVDHEGPGGRPYTVFESGAILIYLADKTGQFLPRDGVARYDALQWMMVQMTGVGPMFGQFVHFTRFAPKGNDYAVDRYRTQVRRVLDVLEQRLAAAPWLGGQEYSIADMATFPWARGVGLFLGKAAEQDYPKLMSWVAAIASRPAVVRALAAVDDVRSRTTAFDKAAPDMLDKIFGRGAHAAA</sequence>
<keyword evidence="3" id="KW-0808">Transferase</keyword>
<dbReference type="SFLD" id="SFLDS00019">
    <property type="entry name" value="Glutathione_Transferase_(cytos"/>
    <property type="match status" value="1"/>
</dbReference>
<name>A0A5C8PSH2_9HYPH</name>
<comment type="caution">
    <text evidence="3">The sequence shown here is derived from an EMBL/GenBank/DDBJ whole genome shotgun (WGS) entry which is preliminary data.</text>
</comment>
<dbReference type="EMBL" id="VDUZ01000006">
    <property type="protein sequence ID" value="TXL78847.1"/>
    <property type="molecule type" value="Genomic_DNA"/>
</dbReference>
<dbReference type="GO" id="GO:0016740">
    <property type="term" value="F:transferase activity"/>
    <property type="evidence" value="ECO:0007669"/>
    <property type="project" value="UniProtKB-KW"/>
</dbReference>
<dbReference type="InterPro" id="IPR036282">
    <property type="entry name" value="Glutathione-S-Trfase_C_sf"/>
</dbReference>
<dbReference type="Proteomes" id="UP000321638">
    <property type="component" value="Unassembled WGS sequence"/>
</dbReference>
<dbReference type="Gene3D" id="1.20.1050.10">
    <property type="match status" value="1"/>
</dbReference>
<dbReference type="AlphaFoldDB" id="A0A5C8PSH2"/>
<dbReference type="InterPro" id="IPR004045">
    <property type="entry name" value="Glutathione_S-Trfase_N"/>
</dbReference>
<dbReference type="PANTHER" id="PTHR44051">
    <property type="entry name" value="GLUTATHIONE S-TRANSFERASE-RELATED"/>
    <property type="match status" value="1"/>
</dbReference>
<dbReference type="OrthoDB" id="9803562at2"/>
<reference evidence="3 4" key="1">
    <citation type="submission" date="2019-06" db="EMBL/GenBank/DDBJ databases">
        <title>New taxonomy in bacterial strain CC-CFT640, isolated from vineyard.</title>
        <authorList>
            <person name="Lin S.-Y."/>
            <person name="Tsai C.-F."/>
            <person name="Young C.-C."/>
        </authorList>
    </citation>
    <scope>NUCLEOTIDE SEQUENCE [LARGE SCALE GENOMIC DNA]</scope>
    <source>
        <strain evidence="3 4">CC-CFT640</strain>
    </source>
</reference>
<dbReference type="RefSeq" id="WP_147846320.1">
    <property type="nucleotide sequence ID" value="NZ_VDUZ01000006.1"/>
</dbReference>
<dbReference type="Gene3D" id="3.40.30.10">
    <property type="entry name" value="Glutaredoxin"/>
    <property type="match status" value="1"/>
</dbReference>
<organism evidence="3 4">
    <name type="scientific">Vineibacter terrae</name>
    <dbReference type="NCBI Taxonomy" id="2586908"/>
    <lineage>
        <taxon>Bacteria</taxon>
        <taxon>Pseudomonadati</taxon>
        <taxon>Pseudomonadota</taxon>
        <taxon>Alphaproteobacteria</taxon>
        <taxon>Hyphomicrobiales</taxon>
        <taxon>Vineibacter</taxon>
    </lineage>
</organism>
<dbReference type="PROSITE" id="PS50404">
    <property type="entry name" value="GST_NTER"/>
    <property type="match status" value="1"/>
</dbReference>
<gene>
    <name evidence="3" type="ORF">FHP25_07605</name>
</gene>